<sequence>MPRTTPLTKLLALSLLLALGFLNIVLSCALYDTYYPLYVIFLFLIAPIPNAIAGCVANSSMYYSGYPDLDGADPVTNFESFMKFLTGMLVSSGTFLPIVLWRNLIIPRGSFLLSLTGGFLVYLSFVLFGMGFQYKDDDDYDF</sequence>
<keyword evidence="4 6" id="KW-1133">Transmembrane helix</keyword>
<proteinExistence type="inferred from homology"/>
<dbReference type="GO" id="GO:0032511">
    <property type="term" value="P:late endosome to vacuole transport via multivesicular body sorting pathway"/>
    <property type="evidence" value="ECO:0007669"/>
    <property type="project" value="EnsemblFungi"/>
</dbReference>
<dbReference type="Proteomes" id="UP000029867">
    <property type="component" value="Unassembled WGS sequence"/>
</dbReference>
<evidence type="ECO:0000313" key="7">
    <source>
        <dbReference type="EMBL" id="KGK37282.1"/>
    </source>
</evidence>
<dbReference type="VEuPathDB" id="FungiDB:C5L36_0A06520"/>
<evidence type="ECO:0000256" key="6">
    <source>
        <dbReference type="SAM" id="Phobius"/>
    </source>
</evidence>
<feature type="transmembrane region" description="Helical" evidence="6">
    <location>
        <begin position="37"/>
        <end position="63"/>
    </location>
</feature>
<dbReference type="PANTHER" id="PTHR12050">
    <property type="entry name" value="LEPTIN RECEPTOR-RELATED"/>
    <property type="match status" value="1"/>
</dbReference>
<keyword evidence="5 6" id="KW-0472">Membrane</keyword>
<protein>
    <recommendedName>
        <fullName evidence="9">Vacuolar protein sorting-associated protein 55</fullName>
    </recommendedName>
</protein>
<dbReference type="Pfam" id="PF04133">
    <property type="entry name" value="Vps55"/>
    <property type="match status" value="1"/>
</dbReference>
<feature type="transmembrane region" description="Helical" evidence="6">
    <location>
        <begin position="84"/>
        <end position="105"/>
    </location>
</feature>
<organism evidence="7 8">
    <name type="scientific">Pichia kudriavzevii</name>
    <name type="common">Yeast</name>
    <name type="synonym">Issatchenkia orientalis</name>
    <dbReference type="NCBI Taxonomy" id="4909"/>
    <lineage>
        <taxon>Eukaryota</taxon>
        <taxon>Fungi</taxon>
        <taxon>Dikarya</taxon>
        <taxon>Ascomycota</taxon>
        <taxon>Saccharomycotina</taxon>
        <taxon>Pichiomycetes</taxon>
        <taxon>Pichiales</taxon>
        <taxon>Pichiaceae</taxon>
        <taxon>Pichia</taxon>
    </lineage>
</organism>
<reference evidence="8" key="1">
    <citation type="journal article" date="2014" name="Microb. Cell Fact.">
        <title>Exploiting Issatchenkia orientalis SD108 for succinic acid production.</title>
        <authorList>
            <person name="Xiao H."/>
            <person name="Shao Z."/>
            <person name="Jiang Y."/>
            <person name="Dole S."/>
            <person name="Zhao H."/>
        </authorList>
    </citation>
    <scope>NUCLEOTIDE SEQUENCE [LARGE SCALE GENOMIC DNA]</scope>
    <source>
        <strain evidence="8">SD108</strain>
    </source>
</reference>
<dbReference type="HOGENOM" id="CLU_134810_0_0_1"/>
<name>A0A099NZC6_PICKU</name>
<accession>A0A099NZC6</accession>
<keyword evidence="3 6" id="KW-0812">Transmembrane</keyword>
<gene>
    <name evidence="7" type="ORF">JL09_g3560</name>
</gene>
<dbReference type="PROSITE" id="PS51257">
    <property type="entry name" value="PROKAR_LIPOPROTEIN"/>
    <property type="match status" value="1"/>
</dbReference>
<evidence type="ECO:0000256" key="3">
    <source>
        <dbReference type="ARBA" id="ARBA00022692"/>
    </source>
</evidence>
<evidence type="ECO:0000256" key="2">
    <source>
        <dbReference type="ARBA" id="ARBA00005645"/>
    </source>
</evidence>
<evidence type="ECO:0000256" key="5">
    <source>
        <dbReference type="ARBA" id="ARBA00023136"/>
    </source>
</evidence>
<evidence type="ECO:0000256" key="4">
    <source>
        <dbReference type="ARBA" id="ARBA00022989"/>
    </source>
</evidence>
<dbReference type="AlphaFoldDB" id="A0A099NZC6"/>
<comment type="similarity">
    <text evidence="2">Belongs to the OB-RGRP/VPS55 family.</text>
</comment>
<dbReference type="eggNOG" id="KOG2174">
    <property type="taxonomic scope" value="Eukaryota"/>
</dbReference>
<comment type="caution">
    <text evidence="7">The sequence shown here is derived from an EMBL/GenBank/DDBJ whole genome shotgun (WGS) entry which is preliminary data.</text>
</comment>
<feature type="transmembrane region" description="Helical" evidence="6">
    <location>
        <begin position="111"/>
        <end position="132"/>
    </location>
</feature>
<dbReference type="InterPro" id="IPR007262">
    <property type="entry name" value="Vps55/LEPROT"/>
</dbReference>
<dbReference type="GO" id="GO:0034424">
    <property type="term" value="C:Vps55/Vps68 complex"/>
    <property type="evidence" value="ECO:0007669"/>
    <property type="project" value="EnsemblFungi"/>
</dbReference>
<comment type="subcellular location">
    <subcellularLocation>
        <location evidence="1">Membrane</location>
        <topology evidence="1">Multi-pass membrane protein</topology>
    </subcellularLocation>
</comment>
<dbReference type="PANTHER" id="PTHR12050:SF0">
    <property type="entry name" value="RH04491P"/>
    <property type="match status" value="1"/>
</dbReference>
<evidence type="ECO:0000256" key="1">
    <source>
        <dbReference type="ARBA" id="ARBA00004141"/>
    </source>
</evidence>
<evidence type="ECO:0000313" key="8">
    <source>
        <dbReference type="Proteomes" id="UP000029867"/>
    </source>
</evidence>
<evidence type="ECO:0008006" key="9">
    <source>
        <dbReference type="Google" id="ProtNLM"/>
    </source>
</evidence>
<dbReference type="EMBL" id="JQFK01000040">
    <property type="protein sequence ID" value="KGK37282.1"/>
    <property type="molecule type" value="Genomic_DNA"/>
</dbReference>
<dbReference type="GO" id="GO:0005770">
    <property type="term" value="C:late endosome"/>
    <property type="evidence" value="ECO:0007669"/>
    <property type="project" value="EnsemblFungi"/>
</dbReference>